<proteinExistence type="predicted"/>
<evidence type="ECO:0000313" key="2">
    <source>
        <dbReference type="Proteomes" id="UP000484988"/>
    </source>
</evidence>
<gene>
    <name evidence="1" type="ORF">SCWH03_50170</name>
</gene>
<comment type="caution">
    <text evidence="1">The sequence shown here is derived from an EMBL/GenBank/DDBJ whole genome shotgun (WGS) entry which is preliminary data.</text>
</comment>
<sequence>MESRYGQSRCVPDVVKGGGGNEQSRILAEYLPNFFRPLRHSLGVRPPARERAAELCLRDLHCPFLDAITHASCLPGEWPAQAWPRMRFVSAPTSANPPVSPQVRRSILYFPLPVCVLILQL</sequence>
<evidence type="ECO:0000313" key="1">
    <source>
        <dbReference type="EMBL" id="GFH38765.1"/>
    </source>
</evidence>
<dbReference type="Proteomes" id="UP000484988">
    <property type="component" value="Unassembled WGS sequence"/>
</dbReference>
<dbReference type="AlphaFoldDB" id="A0A6A0B250"/>
<protein>
    <submittedName>
        <fullName evidence="1">Uncharacterized protein</fullName>
    </submittedName>
</protein>
<dbReference type="EMBL" id="BLLG01000020">
    <property type="protein sequence ID" value="GFH38765.1"/>
    <property type="molecule type" value="Genomic_DNA"/>
</dbReference>
<reference evidence="1 2" key="1">
    <citation type="submission" date="2020-02" db="EMBL/GenBank/DDBJ databases">
        <title>Whole Genome Shotgun Sequence of Streptomyces sp. strain CWH03.</title>
        <authorList>
            <person name="Dohra H."/>
            <person name="Kodani S."/>
            <person name="Yamamura H."/>
        </authorList>
    </citation>
    <scope>NUCLEOTIDE SEQUENCE [LARGE SCALE GENOMIC DNA]</scope>
    <source>
        <strain evidence="1 2">CWH03</strain>
    </source>
</reference>
<organism evidence="1 2">
    <name type="scientific">Streptomyces pacificus</name>
    <dbReference type="NCBI Taxonomy" id="2705029"/>
    <lineage>
        <taxon>Bacteria</taxon>
        <taxon>Bacillati</taxon>
        <taxon>Actinomycetota</taxon>
        <taxon>Actinomycetes</taxon>
        <taxon>Kitasatosporales</taxon>
        <taxon>Streptomycetaceae</taxon>
        <taxon>Streptomyces</taxon>
    </lineage>
</organism>
<name>A0A6A0B250_9ACTN</name>
<accession>A0A6A0B250</accession>
<keyword evidence="2" id="KW-1185">Reference proteome</keyword>